<keyword evidence="2 3" id="KW-0694">RNA-binding</keyword>
<dbReference type="CDD" id="cd22533">
    <property type="entry name" value="KH-II_YlqC-like"/>
    <property type="match status" value="1"/>
</dbReference>
<dbReference type="AlphaFoldDB" id="A0A7C1DM47"/>
<dbReference type="GO" id="GO:0003723">
    <property type="term" value="F:RNA binding"/>
    <property type="evidence" value="ECO:0007669"/>
    <property type="project" value="UniProtKB-UniRule"/>
</dbReference>
<name>A0A7C1DM47_UNCKA</name>
<feature type="compositionally biased region" description="Low complexity" evidence="4">
    <location>
        <begin position="89"/>
        <end position="112"/>
    </location>
</feature>
<comment type="caution">
    <text evidence="5">The sequence shown here is derived from an EMBL/GenBank/DDBJ whole genome shotgun (WGS) entry which is preliminary data.</text>
</comment>
<dbReference type="InterPro" id="IPR015946">
    <property type="entry name" value="KH_dom-like_a/b"/>
</dbReference>
<accession>A0A7C1DM47</accession>
<sequence>MPATMKEFVQYLIETIAKNPAAVSVEEQQVDTTYIRELVTVDPADMGLVIGRSGKTIQSVRELAKAKAIKDGVKVDVELVEPDRPARGAAPQTEATTAPASAEVAQAPVEPATAEEEVEAEVEKMVADLESTEIDLDDITE</sequence>
<evidence type="ECO:0000256" key="4">
    <source>
        <dbReference type="SAM" id="MobiDB-lite"/>
    </source>
</evidence>
<reference evidence="5" key="1">
    <citation type="journal article" date="2020" name="mSystems">
        <title>Genome- and Community-Level Interaction Insights into Carbon Utilization and Element Cycling Functions of Hydrothermarchaeota in Hydrothermal Sediment.</title>
        <authorList>
            <person name="Zhou Z."/>
            <person name="Liu Y."/>
            <person name="Xu W."/>
            <person name="Pan J."/>
            <person name="Luo Z.H."/>
            <person name="Li M."/>
        </authorList>
    </citation>
    <scope>NUCLEOTIDE SEQUENCE [LARGE SCALE GENOMIC DNA]</scope>
    <source>
        <strain evidence="5">SpSt-1219</strain>
    </source>
</reference>
<evidence type="ECO:0000256" key="3">
    <source>
        <dbReference type="PROSITE-ProRule" id="PRU00117"/>
    </source>
</evidence>
<protein>
    <submittedName>
        <fullName evidence="5">KH domain-containing protein</fullName>
    </submittedName>
</protein>
<dbReference type="EMBL" id="DSDM01000023">
    <property type="protein sequence ID" value="HDQ88603.1"/>
    <property type="molecule type" value="Genomic_DNA"/>
</dbReference>
<dbReference type="Gene3D" id="3.30.300.20">
    <property type="match status" value="1"/>
</dbReference>
<evidence type="ECO:0000313" key="5">
    <source>
        <dbReference type="EMBL" id="HDQ88603.1"/>
    </source>
</evidence>
<dbReference type="Pfam" id="PF13083">
    <property type="entry name" value="KH_KhpA-B"/>
    <property type="match status" value="1"/>
</dbReference>
<dbReference type="Proteomes" id="UP000886066">
    <property type="component" value="Unassembled WGS sequence"/>
</dbReference>
<dbReference type="InterPro" id="IPR009019">
    <property type="entry name" value="KH_sf_prok-type"/>
</dbReference>
<gene>
    <name evidence="5" type="ORF">ENN92_00420</name>
</gene>
<proteinExistence type="predicted"/>
<dbReference type="InterPro" id="IPR020627">
    <property type="entry name" value="KhpA"/>
</dbReference>
<evidence type="ECO:0000256" key="1">
    <source>
        <dbReference type="ARBA" id="ARBA00022490"/>
    </source>
</evidence>
<dbReference type="PANTHER" id="PTHR34654">
    <property type="entry name" value="UPF0109 PROTEIN SCO5592"/>
    <property type="match status" value="1"/>
</dbReference>
<evidence type="ECO:0000256" key="2">
    <source>
        <dbReference type="ARBA" id="ARBA00022884"/>
    </source>
</evidence>
<keyword evidence="1" id="KW-0963">Cytoplasm</keyword>
<organism evidence="5">
    <name type="scientific">candidate division WWE3 bacterium</name>
    <dbReference type="NCBI Taxonomy" id="2053526"/>
    <lineage>
        <taxon>Bacteria</taxon>
        <taxon>Katanobacteria</taxon>
    </lineage>
</organism>
<feature type="region of interest" description="Disordered" evidence="4">
    <location>
        <begin position="81"/>
        <end position="117"/>
    </location>
</feature>
<dbReference type="PANTHER" id="PTHR34654:SF1">
    <property type="entry name" value="RNA-BINDING PROTEIN KHPA"/>
    <property type="match status" value="1"/>
</dbReference>
<dbReference type="SUPFAM" id="SSF54814">
    <property type="entry name" value="Prokaryotic type KH domain (KH-domain type II)"/>
    <property type="match status" value="1"/>
</dbReference>
<dbReference type="PROSITE" id="PS50084">
    <property type="entry name" value="KH_TYPE_1"/>
    <property type="match status" value="1"/>
</dbReference>